<dbReference type="eggNOG" id="KOG1849">
    <property type="taxonomic scope" value="Eukaryota"/>
</dbReference>
<dbReference type="GO" id="GO:0004197">
    <property type="term" value="F:cysteine-type endopeptidase activity"/>
    <property type="evidence" value="ECO:0007669"/>
    <property type="project" value="InterPro"/>
</dbReference>
<dbReference type="InParanoid" id="D7G6X5"/>
<reference evidence="7 8" key="1">
    <citation type="journal article" date="2010" name="Nature">
        <title>The Ectocarpus genome and the independent evolution of multicellularity in brown algae.</title>
        <authorList>
            <person name="Cock J.M."/>
            <person name="Sterck L."/>
            <person name="Rouze P."/>
            <person name="Scornet D."/>
            <person name="Allen A.E."/>
            <person name="Amoutzias G."/>
            <person name="Anthouard V."/>
            <person name="Artiguenave F."/>
            <person name="Aury J.M."/>
            <person name="Badger J.H."/>
            <person name="Beszteri B."/>
            <person name="Billiau K."/>
            <person name="Bonnet E."/>
            <person name="Bothwell J.H."/>
            <person name="Bowler C."/>
            <person name="Boyen C."/>
            <person name="Brownlee C."/>
            <person name="Carrano C.J."/>
            <person name="Charrier B."/>
            <person name="Cho G.Y."/>
            <person name="Coelho S.M."/>
            <person name="Collen J."/>
            <person name="Corre E."/>
            <person name="Da Silva C."/>
            <person name="Delage L."/>
            <person name="Delaroque N."/>
            <person name="Dittami S.M."/>
            <person name="Doulbeau S."/>
            <person name="Elias M."/>
            <person name="Farnham G."/>
            <person name="Gachon C.M."/>
            <person name="Gschloessl B."/>
            <person name="Heesch S."/>
            <person name="Jabbari K."/>
            <person name="Jubin C."/>
            <person name="Kawai H."/>
            <person name="Kimura K."/>
            <person name="Kloareg B."/>
            <person name="Kupper F.C."/>
            <person name="Lang D."/>
            <person name="Le Bail A."/>
            <person name="Leblanc C."/>
            <person name="Lerouge P."/>
            <person name="Lohr M."/>
            <person name="Lopez P.J."/>
            <person name="Martens C."/>
            <person name="Maumus F."/>
            <person name="Michel G."/>
            <person name="Miranda-Saavedra D."/>
            <person name="Morales J."/>
            <person name="Moreau H."/>
            <person name="Motomura T."/>
            <person name="Nagasato C."/>
            <person name="Napoli C.A."/>
            <person name="Nelson D.R."/>
            <person name="Nyvall-Collen P."/>
            <person name="Peters A.F."/>
            <person name="Pommier C."/>
            <person name="Potin P."/>
            <person name="Poulain J."/>
            <person name="Quesneville H."/>
            <person name="Read B."/>
            <person name="Rensing S.A."/>
            <person name="Ritter A."/>
            <person name="Rousvoal S."/>
            <person name="Samanta M."/>
            <person name="Samson G."/>
            <person name="Schroeder D.C."/>
            <person name="Segurens B."/>
            <person name="Strittmatter M."/>
            <person name="Tonon T."/>
            <person name="Tregear J.W."/>
            <person name="Valentin K."/>
            <person name="von Dassow P."/>
            <person name="Yamagishi T."/>
            <person name="Van de Peer Y."/>
            <person name="Wincker P."/>
        </authorList>
    </citation>
    <scope>NUCLEOTIDE SEQUENCE [LARGE SCALE GENOMIC DNA]</scope>
    <source>
        <strain evidence="8">Ec32 / CCAP1310/4</strain>
    </source>
</reference>
<dbReference type="PROSITE" id="PS51700">
    <property type="entry name" value="SEPARIN"/>
    <property type="match status" value="1"/>
</dbReference>
<dbReference type="Gene3D" id="1.10.720.30">
    <property type="entry name" value="SAP domain"/>
    <property type="match status" value="1"/>
</dbReference>
<dbReference type="InterPro" id="IPR003034">
    <property type="entry name" value="SAP_dom"/>
</dbReference>
<accession>D7G6X5</accession>
<feature type="region of interest" description="Disordered" evidence="5">
    <location>
        <begin position="1354"/>
        <end position="1391"/>
    </location>
</feature>
<feature type="region of interest" description="Disordered" evidence="5">
    <location>
        <begin position="621"/>
        <end position="642"/>
    </location>
</feature>
<dbReference type="STRING" id="2880.D7G6X5"/>
<keyword evidence="8" id="KW-1185">Reference proteome</keyword>
<evidence type="ECO:0000256" key="5">
    <source>
        <dbReference type="SAM" id="MobiDB-lite"/>
    </source>
</evidence>
<dbReference type="PANTHER" id="PTHR12792">
    <property type="entry name" value="EXTRA SPINDLE POLES 1-RELATED"/>
    <property type="match status" value="1"/>
</dbReference>
<feature type="compositionally biased region" description="Acidic residues" evidence="5">
    <location>
        <begin position="791"/>
        <end position="806"/>
    </location>
</feature>
<dbReference type="GO" id="GO:0051307">
    <property type="term" value="P:meiotic chromosome separation"/>
    <property type="evidence" value="ECO:0007669"/>
    <property type="project" value="TreeGrafter"/>
</dbReference>
<dbReference type="InterPro" id="IPR005314">
    <property type="entry name" value="Peptidase_C50"/>
</dbReference>
<dbReference type="GO" id="GO:0072686">
    <property type="term" value="C:mitotic spindle"/>
    <property type="evidence" value="ECO:0007669"/>
    <property type="project" value="TreeGrafter"/>
</dbReference>
<dbReference type="GO" id="GO:0006508">
    <property type="term" value="P:proteolysis"/>
    <property type="evidence" value="ECO:0007669"/>
    <property type="project" value="InterPro"/>
</dbReference>
<feature type="region of interest" description="Disordered" evidence="5">
    <location>
        <begin position="701"/>
        <end position="727"/>
    </location>
</feature>
<protein>
    <recommendedName>
        <fullName evidence="2">separase</fullName>
        <ecNumber evidence="2">3.4.22.49</ecNumber>
    </recommendedName>
</protein>
<dbReference type="GO" id="GO:0005737">
    <property type="term" value="C:cytoplasm"/>
    <property type="evidence" value="ECO:0007669"/>
    <property type="project" value="TreeGrafter"/>
</dbReference>
<feature type="region of interest" description="Disordered" evidence="5">
    <location>
        <begin position="2033"/>
        <end position="2086"/>
    </location>
</feature>
<feature type="compositionally biased region" description="Basic and acidic residues" evidence="5">
    <location>
        <begin position="701"/>
        <end position="710"/>
    </location>
</feature>
<comment type="catalytic activity">
    <reaction evidence="1">
        <text>All bonds known to be hydrolyzed by this endopeptidase have arginine in P1 and an acidic residue in P4. P6 is often occupied by an acidic residue or by a hydroxy-amino-acid residue, the phosphorylation of which enhances cleavage.</text>
        <dbReference type="EC" id="3.4.22.49"/>
    </reaction>
</comment>
<dbReference type="EC" id="3.4.22.49" evidence="2"/>
<feature type="region of interest" description="Disordered" evidence="5">
    <location>
        <begin position="776"/>
        <end position="809"/>
    </location>
</feature>
<evidence type="ECO:0000256" key="2">
    <source>
        <dbReference type="ARBA" id="ARBA00012489"/>
    </source>
</evidence>
<evidence type="ECO:0000256" key="1">
    <source>
        <dbReference type="ARBA" id="ARBA00000451"/>
    </source>
</evidence>
<dbReference type="OrthoDB" id="10255632at2759"/>
<feature type="compositionally biased region" description="Polar residues" evidence="5">
    <location>
        <begin position="2051"/>
        <end position="2064"/>
    </location>
</feature>
<feature type="domain" description="Peptidase C50" evidence="6">
    <location>
        <begin position="2133"/>
        <end position="2231"/>
    </location>
</feature>
<feature type="region of interest" description="Disordered" evidence="5">
    <location>
        <begin position="1206"/>
        <end position="1242"/>
    </location>
</feature>
<evidence type="ECO:0000259" key="6">
    <source>
        <dbReference type="PROSITE" id="PS51700"/>
    </source>
</evidence>
<dbReference type="PANTHER" id="PTHR12792:SF0">
    <property type="entry name" value="SEPARIN"/>
    <property type="match status" value="1"/>
</dbReference>
<evidence type="ECO:0000313" key="8">
    <source>
        <dbReference type="Proteomes" id="UP000002630"/>
    </source>
</evidence>
<gene>
    <name evidence="7" type="ORF">Esi_0008_0074</name>
</gene>
<organism evidence="7 8">
    <name type="scientific">Ectocarpus siliculosus</name>
    <name type="common">Brown alga</name>
    <name type="synonym">Conferva siliculosa</name>
    <dbReference type="NCBI Taxonomy" id="2880"/>
    <lineage>
        <taxon>Eukaryota</taxon>
        <taxon>Sar</taxon>
        <taxon>Stramenopiles</taxon>
        <taxon>Ochrophyta</taxon>
        <taxon>PX clade</taxon>
        <taxon>Phaeophyceae</taxon>
        <taxon>Ectocarpales</taxon>
        <taxon>Ectocarpaceae</taxon>
        <taxon>Ectocarpus</taxon>
    </lineage>
</organism>
<name>D7G6X5_ECTSI</name>
<feature type="compositionally biased region" description="Gly residues" evidence="5">
    <location>
        <begin position="2066"/>
        <end position="2086"/>
    </location>
</feature>
<dbReference type="SMART" id="SM00513">
    <property type="entry name" value="SAP"/>
    <property type="match status" value="1"/>
</dbReference>
<feature type="region of interest" description="Disordered" evidence="5">
    <location>
        <begin position="431"/>
        <end position="472"/>
    </location>
</feature>
<dbReference type="SUPFAM" id="SSF68906">
    <property type="entry name" value="SAP domain"/>
    <property type="match status" value="1"/>
</dbReference>
<evidence type="ECO:0000256" key="4">
    <source>
        <dbReference type="ARBA" id="ARBA00022829"/>
    </source>
</evidence>
<dbReference type="GO" id="GO:0005634">
    <property type="term" value="C:nucleus"/>
    <property type="evidence" value="ECO:0007669"/>
    <property type="project" value="InterPro"/>
</dbReference>
<evidence type="ECO:0000313" key="7">
    <source>
        <dbReference type="EMBL" id="CBJ25668.1"/>
    </source>
</evidence>
<proteinExistence type="predicted"/>
<dbReference type="EMBL" id="FN649727">
    <property type="protein sequence ID" value="CBJ25668.1"/>
    <property type="molecule type" value="Genomic_DNA"/>
</dbReference>
<evidence type="ECO:0000256" key="3">
    <source>
        <dbReference type="ARBA" id="ARBA00022801"/>
    </source>
</evidence>
<dbReference type="EMBL" id="FN649035">
    <property type="protein sequence ID" value="CBJ25668.1"/>
    <property type="molecule type" value="Genomic_DNA"/>
</dbReference>
<feature type="region of interest" description="Disordered" evidence="5">
    <location>
        <begin position="1823"/>
        <end position="1842"/>
    </location>
</feature>
<dbReference type="Pfam" id="PF03568">
    <property type="entry name" value="Separin_C"/>
    <property type="match status" value="2"/>
</dbReference>
<dbReference type="InterPro" id="IPR036361">
    <property type="entry name" value="SAP_dom_sf"/>
</dbReference>
<keyword evidence="4" id="KW-0159">Chromosome partition</keyword>
<dbReference type="InterPro" id="IPR030397">
    <property type="entry name" value="SEPARIN_core_dom"/>
</dbReference>
<sequence length="2322" mass="241796">MLVDDLVDQLASLSLDVGRVPQEKASKKLEYKDEGEHAIKQLEAHLARVRLQVSKPHSLGDAAKQEGKGLLKIAQAGLRNTAGGLEPLRLAYEASRSLLPLSPFISAADLTMERLWYKVASRSVELGDFLLGLRASACLQTCLDQRKGDDFAMRGGGDGGKDKADCCLVIVSKADGEDLRLRSFRSPGASGSMALAKLVSGACLNACRCCLEVASIGTLRLLAGELGRSTGRWIDRVSELGDDATAGAKNSYRGLLFKQLWLGCAALEKPGLGANSRECLLGRETALAVFFRKGGSWNADVFVAHALRGAVALQERAAGDRSSADEAAELSTFCLSGLSEREGEGWPVGVAESSGKLHPTWVDWLQYSAGLHEKTGQAAEAQRLLQLTFEYVQRCWKRQPKGGHRAAECAAYASILKMHTATMITSLHSPDSPAAAAAAGGGGGPAATPRVGKQSAKRRGGKRAAEPSEPSSVVHALTWRGLDYLEDAVAALEALAEDPDGEGAGAEAAAFVGAAVKTWARAKKSCGVTALWVEEASGGEVESSGGKPGEPQWSALSARGHWVLADLSLKLELVRGRGSLGRVLERIPRTESLAQLAVDSYLRIAHAHLGALATTLRPGQATGVRAGRGQSQAGSDEDGARRALAAAEQTLENFVDVLPPQAIKRVGTGWFGLGTTLVDHGEVDTGVQALVQGCRLLERWTEAESDRSSESEMGSSEDEGCSSGPDVSEILRSAQLDMRLVKLSLVLQDSAAGVMAAAAVARALAFCPGVWCLSSSGGQPDSPAEAGSAAGEEDEEEEEVEEEEEERGALAACVEGHRRATEAVLRICSSCQDGVDDGRDGAGSWEAQARLLAARFEHDLHLADVADGRAAAHEAGRVLADLPAGLEHSASGAAAASKLWGEEDSGSGSPVAAAAAGVFACIRAMLLRSVAGQEGDVHISMHEGCRLIGQAARDSDWTPSHNSQANLGPAGAGTIMDYLDVLEAHYALHGDTLQRVKVAEVKLELADRVSLNGGVDSLPQGVATSAAALAGIGAVFQAGGLPDLGHMYGAAANEQVCELAVSARREAKAAGDEQAKGGPSRAHVGAARVAVDVLRGMCLAEGSSSEEEGERVLLEARRAVSDVDSRVVAPATVAYLECVAGLGLSWVYQRSGRLVEAMGEVRQVMRLCRAWASAGGSLVASDKQVVALSAEKGDCIHDEGSDGLADAASHHAAAEEGVGTESGDTDDTLGEEAAGGGHDQERTGFALGSRWIPIYLEGLARMGRLWRERGVASKASLTLRQGCVMSESLHAARFLRHCLLEEIEVATGKHQFARADRLLRASRELLCQERRQLMSVEGSAVSSGCAACRAPDPTGAAAPGGGAPPPPTKGKGSKRGAKKPGEKGKPCPTAEAATPTRAACARCHELAVNTAELAAAEASLLRKQGGFVGALEACERGQAIVAPLLQAAGDPALLWSGTLSFARVSAEHGQLVKAAESNGLGWRAVEVLSTLRLQQGRVSCLLGNATAGEALLQDCSSLEGAPALVRATALYRIGRMSLDVGDGAGAKLPLERAEALARGTGAPKLVRKVRRALAVTLTELAAKGGPESVNIDGTWRVAALSSLSVGVTQCNQATHASSRRPRKGEVVPKFSGDSAGLRLFDAVSGGRGGTVAEACRRHEGSEVVCGEGLLEDAVTSDLRAEWPIVSLCLAPGEGACKRLLVTRLGRGKPPLTASVPLSPDDTRLLERWREIMEENRDSLRGHSAEEAAEYGNQQKAKWWERRVSVDEMVGDLLRDLEECWLGAHGLAAVLLGDVVEEGLGSELERVAEFAEGRLLAARGAGGRGKGLSRAKGGKRPRGGATAGGVRVDGGLPSGLSELIRVCVRGGKVMGEEGWLAVVRLALLGAEKDDAAAEEISREIHERVREAFKAEAREVISHNGASSPVPSGAFAGDPRLSLDIENGRRSSGGKCGAAVQTAFRSPAPAAGSPLIDGVAMSKMKVADLRRELSARGIPITGLKLKTDLLARLANALREEEEHQGAGNGCLAGSVALRPSTPSGVGSPAVKGKGSAKRSSATARRTTAGSNGDVGGNGDWKGTGGGGGGGGGAERHPVVLVLDEELQAIPWEGLPCLRGHAVTRVPAVPFVFAALATRLDRGYYVLDPEANLAHTRHHLGPVFQGLGRRLGWSGVEGEAPTEETMAKTLQEVDVFAYCGHGAGELLVGRDTVAGLARCPVAVLMGCSSGRLKGDGDFEPMGMATSYLAGGSPAVVANLWDVTDKDIDRFSVALLEAFVGKGGASDGGRGKPASTLAHAVAHSRAECKMPFIIGYAPVCYGIPMTAAPS</sequence>
<feature type="compositionally biased region" description="Basic residues" evidence="5">
    <location>
        <begin position="1826"/>
        <end position="1837"/>
    </location>
</feature>
<dbReference type="Proteomes" id="UP000002630">
    <property type="component" value="Linkage Group LG02"/>
</dbReference>
<dbReference type="Pfam" id="PF02037">
    <property type="entry name" value="SAP"/>
    <property type="match status" value="1"/>
</dbReference>
<keyword evidence="3" id="KW-0378">Hydrolase</keyword>